<dbReference type="RefSeq" id="WP_069679994.1">
    <property type="nucleotide sequence ID" value="NZ_CP017253.2"/>
</dbReference>
<dbReference type="InterPro" id="IPR009476">
    <property type="entry name" value="DUF1097"/>
</dbReference>
<keyword evidence="1" id="KW-0812">Transmembrane</keyword>
<dbReference type="AlphaFoldDB" id="A0A1D7XL65"/>
<feature type="transmembrane region" description="Helical" evidence="1">
    <location>
        <begin position="98"/>
        <end position="116"/>
    </location>
</feature>
<dbReference type="OrthoDB" id="8588554at2"/>
<dbReference type="STRING" id="394958.BGI42_08955"/>
<dbReference type="Pfam" id="PF06496">
    <property type="entry name" value="DUF1097"/>
    <property type="match status" value="1"/>
</dbReference>
<keyword evidence="1" id="KW-0472">Membrane</keyword>
<feature type="transmembrane region" description="Helical" evidence="1">
    <location>
        <begin position="122"/>
        <end position="144"/>
    </location>
</feature>
<feature type="transmembrane region" description="Helical" evidence="1">
    <location>
        <begin position="71"/>
        <end position="91"/>
    </location>
</feature>
<proteinExistence type="predicted"/>
<accession>A0A1D7XL65</accession>
<keyword evidence="1" id="KW-1133">Transmembrane helix</keyword>
<protein>
    <submittedName>
        <fullName evidence="2">DUF1097 domain-containing protein</fullName>
    </submittedName>
</protein>
<dbReference type="Proteomes" id="UP000094652">
    <property type="component" value="Chromosome"/>
</dbReference>
<evidence type="ECO:0000313" key="2">
    <source>
        <dbReference type="EMBL" id="AOR23849.1"/>
    </source>
</evidence>
<reference evidence="3" key="1">
    <citation type="submission" date="2016-09" db="EMBL/GenBank/DDBJ databases">
        <title>Genomics of Clostridium taeniosporum, an organism which forms endospores with ribbon-like appendages.</title>
        <authorList>
            <person name="Walker J.R."/>
        </authorList>
    </citation>
    <scope>NUCLEOTIDE SEQUENCE [LARGE SCALE GENOMIC DNA]</scope>
    <source>
        <strain evidence="3">1/k</strain>
    </source>
</reference>
<dbReference type="EMBL" id="CP017253">
    <property type="protein sequence ID" value="AOR23849.1"/>
    <property type="molecule type" value="Genomic_DNA"/>
</dbReference>
<dbReference type="KEGG" id="ctae:BGI42_08955"/>
<gene>
    <name evidence="2" type="ORF">BGI42_08955</name>
</gene>
<keyword evidence="3" id="KW-1185">Reference proteome</keyword>
<evidence type="ECO:0000313" key="3">
    <source>
        <dbReference type="Proteomes" id="UP000094652"/>
    </source>
</evidence>
<organism evidence="2 3">
    <name type="scientific">Clostridium taeniosporum</name>
    <dbReference type="NCBI Taxonomy" id="394958"/>
    <lineage>
        <taxon>Bacteria</taxon>
        <taxon>Bacillati</taxon>
        <taxon>Bacillota</taxon>
        <taxon>Clostridia</taxon>
        <taxon>Eubacteriales</taxon>
        <taxon>Clostridiaceae</taxon>
        <taxon>Clostridium</taxon>
    </lineage>
</organism>
<name>A0A1D7XL65_9CLOT</name>
<evidence type="ECO:0000256" key="1">
    <source>
        <dbReference type="SAM" id="Phobius"/>
    </source>
</evidence>
<sequence length="152" mass="16303">MSSLFSLSLTTAILCGAWMIGADMTGLIAWAGFAGCTTFFAAGGKKEGFKSAICTNLSGVFWAMLSIKMSAILGFPQAGVIMTIIITFFLCIQSKITILKFIPGAFVGSFSTFAANGDWMKLLPSLFLGVVLGFLCEWTGILLYDKYGKKED</sequence>